<dbReference type="Proteomes" id="UP000442694">
    <property type="component" value="Unassembled WGS sequence"/>
</dbReference>
<name>A0A833JD44_9BACT</name>
<gene>
    <name evidence="1" type="ORF">GCL57_08865</name>
</gene>
<dbReference type="AlphaFoldDB" id="A0A833JD44"/>
<sequence>MNSFIISMVCIFLLLFSQKCFSIKNSESNFILISNSQQKSKYIDYRMPDSDSIGNFSKIPSKVQKQYPKMAPLYLFYNDENIYTKSNINILAYNSDILFLINNEKNVLELGKIIHPSDEKVQSFLNSISNSKIVAAYWEKKSVPAAIMLDKKGVVYLVKRSKSHDISIEQLGLSNISFSANP</sequence>
<dbReference type="RefSeq" id="WP_152212993.1">
    <property type="nucleotide sequence ID" value="NZ_WFLN01000006.1"/>
</dbReference>
<comment type="caution">
    <text evidence="1">The sequence shown here is derived from an EMBL/GenBank/DDBJ whole genome shotgun (WGS) entry which is preliminary data.</text>
</comment>
<keyword evidence="2" id="KW-1185">Reference proteome</keyword>
<dbReference type="EMBL" id="WFLN01000006">
    <property type="protein sequence ID" value="KAB8031068.1"/>
    <property type="molecule type" value="Genomic_DNA"/>
</dbReference>
<evidence type="ECO:0000313" key="2">
    <source>
        <dbReference type="Proteomes" id="UP000442694"/>
    </source>
</evidence>
<proteinExistence type="predicted"/>
<reference evidence="1 2" key="1">
    <citation type="submission" date="2019-10" db="EMBL/GenBank/DDBJ databases">
        <title>New genus of Silvanigrellaceae.</title>
        <authorList>
            <person name="Pitt A."/>
            <person name="Hahn M.W."/>
        </authorList>
    </citation>
    <scope>NUCLEOTIDE SEQUENCE [LARGE SCALE GENOMIC DNA]</scope>
    <source>
        <strain evidence="1 2">33A1-SZDP</strain>
    </source>
</reference>
<organism evidence="1 2">
    <name type="scientific">Fluviispira multicolorata</name>
    <dbReference type="NCBI Taxonomy" id="2654512"/>
    <lineage>
        <taxon>Bacteria</taxon>
        <taxon>Pseudomonadati</taxon>
        <taxon>Bdellovibrionota</taxon>
        <taxon>Oligoflexia</taxon>
        <taxon>Silvanigrellales</taxon>
        <taxon>Silvanigrellaceae</taxon>
        <taxon>Fluviispira</taxon>
    </lineage>
</organism>
<evidence type="ECO:0000313" key="1">
    <source>
        <dbReference type="EMBL" id="KAB8031068.1"/>
    </source>
</evidence>
<protein>
    <submittedName>
        <fullName evidence="1">Uncharacterized protein</fullName>
    </submittedName>
</protein>
<accession>A0A833JD44</accession>